<evidence type="ECO:0000313" key="19">
    <source>
        <dbReference type="EMBL" id="SUZ47471.1"/>
    </source>
</evidence>
<evidence type="ECO:0000256" key="8">
    <source>
        <dbReference type="ARBA" id="ARBA00022692"/>
    </source>
</evidence>
<dbReference type="PIRSF" id="PIRSF000204">
    <property type="entry name" value="PNTB"/>
    <property type="match status" value="1"/>
</dbReference>
<comment type="catalytic activity">
    <reaction evidence="16">
        <text>NAD(+) + NADPH + H(+)(in) = NADH + NADP(+) + H(+)(out)</text>
        <dbReference type="Rhea" id="RHEA:47992"/>
        <dbReference type="ChEBI" id="CHEBI:15378"/>
        <dbReference type="ChEBI" id="CHEBI:57540"/>
        <dbReference type="ChEBI" id="CHEBI:57783"/>
        <dbReference type="ChEBI" id="CHEBI:57945"/>
        <dbReference type="ChEBI" id="CHEBI:58349"/>
        <dbReference type="EC" id="7.1.1.1"/>
    </reaction>
</comment>
<dbReference type="SUPFAM" id="SSF52467">
    <property type="entry name" value="DHS-like NAD/FAD-binding domain"/>
    <property type="match status" value="1"/>
</dbReference>
<dbReference type="InterPro" id="IPR012136">
    <property type="entry name" value="NADH_DH_b"/>
</dbReference>
<feature type="transmembrane region" description="Helical" evidence="17">
    <location>
        <begin position="61"/>
        <end position="79"/>
    </location>
</feature>
<accession>A0A381MYS7</accession>
<feature type="transmembrane region" description="Helical" evidence="17">
    <location>
        <begin position="6"/>
        <end position="25"/>
    </location>
</feature>
<evidence type="ECO:0000256" key="4">
    <source>
        <dbReference type="ARBA" id="ARBA00012943"/>
    </source>
</evidence>
<dbReference type="AlphaFoldDB" id="A0A381MYS7"/>
<keyword evidence="7" id="KW-0997">Cell inner membrane</keyword>
<keyword evidence="8 17" id="KW-0812">Transmembrane</keyword>
<feature type="transmembrane region" description="Helical" evidence="17">
    <location>
        <begin position="164"/>
        <end position="184"/>
    </location>
</feature>
<dbReference type="EMBL" id="UINC01000018">
    <property type="protein sequence ID" value="SUZ47471.1"/>
    <property type="molecule type" value="Genomic_DNA"/>
</dbReference>
<evidence type="ECO:0000256" key="6">
    <source>
        <dbReference type="ARBA" id="ARBA00022475"/>
    </source>
</evidence>
<feature type="domain" description="NADP transhydrogenase beta-like" evidence="18">
    <location>
        <begin position="11"/>
        <end position="462"/>
    </location>
</feature>
<keyword evidence="12" id="KW-0520">NAD</keyword>
<keyword evidence="6" id="KW-1003">Cell membrane</keyword>
<keyword evidence="9" id="KW-0521">NADP</keyword>
<dbReference type="GO" id="GO:0008750">
    <property type="term" value="F:proton-translocating NAD(P)+ transhydrogenase activity"/>
    <property type="evidence" value="ECO:0007669"/>
    <property type="project" value="UniProtKB-EC"/>
</dbReference>
<evidence type="ECO:0000256" key="7">
    <source>
        <dbReference type="ARBA" id="ARBA00022519"/>
    </source>
</evidence>
<evidence type="ECO:0000256" key="17">
    <source>
        <dbReference type="SAM" id="Phobius"/>
    </source>
</evidence>
<comment type="subcellular location">
    <subcellularLocation>
        <location evidence="2">Cell inner membrane</location>
        <topology evidence="2">Multi-pass membrane protein</topology>
    </subcellularLocation>
</comment>
<keyword evidence="10" id="KW-1278">Translocase</keyword>
<name>A0A381MYS7_9ZZZZ</name>
<evidence type="ECO:0000259" key="18">
    <source>
        <dbReference type="Pfam" id="PF02233"/>
    </source>
</evidence>
<evidence type="ECO:0000256" key="11">
    <source>
        <dbReference type="ARBA" id="ARBA00022989"/>
    </source>
</evidence>
<evidence type="ECO:0000256" key="12">
    <source>
        <dbReference type="ARBA" id="ARBA00023027"/>
    </source>
</evidence>
<comment type="similarity">
    <text evidence="3">Belongs to the PNT beta subunit family.</text>
</comment>
<proteinExistence type="inferred from homology"/>
<evidence type="ECO:0000256" key="9">
    <source>
        <dbReference type="ARBA" id="ARBA00022857"/>
    </source>
</evidence>
<reference evidence="19" key="1">
    <citation type="submission" date="2018-05" db="EMBL/GenBank/DDBJ databases">
        <authorList>
            <person name="Lanie J.A."/>
            <person name="Ng W.-L."/>
            <person name="Kazmierczak K.M."/>
            <person name="Andrzejewski T.M."/>
            <person name="Davidsen T.M."/>
            <person name="Wayne K.J."/>
            <person name="Tettelin H."/>
            <person name="Glass J.I."/>
            <person name="Rusch D."/>
            <person name="Podicherti R."/>
            <person name="Tsui H.-C.T."/>
            <person name="Winkler M.E."/>
        </authorList>
    </citation>
    <scope>NUCLEOTIDE SEQUENCE</scope>
</reference>
<feature type="transmembrane region" description="Helical" evidence="17">
    <location>
        <begin position="217"/>
        <end position="237"/>
    </location>
</feature>
<dbReference type="PANTHER" id="PTHR44758">
    <property type="entry name" value="NAD(P) TRANSHYDROGENASE SUBUNIT BETA"/>
    <property type="match status" value="1"/>
</dbReference>
<gene>
    <name evidence="19" type="ORF">METZ01_LOCUS325</name>
</gene>
<dbReference type="PANTHER" id="PTHR44758:SF1">
    <property type="entry name" value="NAD(P) TRANSHYDROGENASE SUBUNIT BETA"/>
    <property type="match status" value="1"/>
</dbReference>
<feature type="transmembrane region" description="Helical" evidence="17">
    <location>
        <begin position="243"/>
        <end position="261"/>
    </location>
</feature>
<comment type="function">
    <text evidence="1">The transhydrogenation between NADH and NADP is coupled to respiration and ATP hydrolysis and functions as a proton pump across the membrane.</text>
</comment>
<evidence type="ECO:0000256" key="3">
    <source>
        <dbReference type="ARBA" id="ARBA00007919"/>
    </source>
</evidence>
<evidence type="ECO:0000256" key="14">
    <source>
        <dbReference type="ARBA" id="ARBA00030053"/>
    </source>
</evidence>
<protein>
    <recommendedName>
        <fullName evidence="5">NAD(P) transhydrogenase subunit beta</fullName>
        <ecNumber evidence="4">7.1.1.1</ecNumber>
    </recommendedName>
    <alternativeName>
        <fullName evidence="15">Nicotinamide nucleotide transhydrogenase subunit beta</fullName>
    </alternativeName>
    <alternativeName>
        <fullName evidence="14">Pyridine nucleotide transhydrogenase subunit beta</fullName>
    </alternativeName>
</protein>
<feature type="transmembrane region" description="Helical" evidence="17">
    <location>
        <begin position="118"/>
        <end position="143"/>
    </location>
</feature>
<evidence type="ECO:0000256" key="13">
    <source>
        <dbReference type="ARBA" id="ARBA00023136"/>
    </source>
</evidence>
<evidence type="ECO:0000256" key="15">
    <source>
        <dbReference type="ARBA" id="ARBA00033258"/>
    </source>
</evidence>
<dbReference type="GO" id="GO:0050661">
    <property type="term" value="F:NADP binding"/>
    <property type="evidence" value="ECO:0007669"/>
    <property type="project" value="InterPro"/>
</dbReference>
<keyword evidence="13 17" id="KW-0472">Membrane</keyword>
<organism evidence="19">
    <name type="scientific">marine metagenome</name>
    <dbReference type="NCBI Taxonomy" id="408172"/>
    <lineage>
        <taxon>unclassified sequences</taxon>
        <taxon>metagenomes</taxon>
        <taxon>ecological metagenomes</taxon>
    </lineage>
</organism>
<evidence type="ECO:0000256" key="1">
    <source>
        <dbReference type="ARBA" id="ARBA00003943"/>
    </source>
</evidence>
<dbReference type="InterPro" id="IPR034300">
    <property type="entry name" value="PNTB-like"/>
</dbReference>
<evidence type="ECO:0000256" key="16">
    <source>
        <dbReference type="ARBA" id="ARBA00048202"/>
    </source>
</evidence>
<feature type="transmembrane region" description="Helical" evidence="17">
    <location>
        <begin position="190"/>
        <end position="210"/>
    </location>
</feature>
<dbReference type="Gene3D" id="3.40.50.1220">
    <property type="entry name" value="TPP-binding domain"/>
    <property type="match status" value="1"/>
</dbReference>
<sequence length="466" mass="49172">MDQFNTQIVVNLTYILASMLFILGLKMLGSPETARKGNLVSSSGMLLAVLVTLLDQGIIDYTWIIVGVCIGSLIGFIAATKVKMTGMPEMVALFNGFGGIASLLVGSAEYLNGLDQNAALLIAIYLTVLIGGVTFSGSLIAWGKLSETISGKPYLYNGQQIVNSLLLGVILLAGLEMIFFQGMFTENQFQILFIICLLAFMLGVLFVIPIGGADMPVVIALLNSFSGLAACAAGFVILNNVLIVAGALVGASGLILTNIMCKAMNRSLANVLFSGFGAVTTSGSEAKVGQGEVRPINTADAYLILEAAASVLIVPGYGMAVAQAQHSVRELGELLEANGAEVKYAIHPVAGRMPGHMNVLLAEANVSYDVLVEPGDVNPIMETVDVCMVIGANDVVNPDAKENENSPIYGMPIIETDRAKTVFVLKRSMASGFAGIQNPLFFKSNTRMLFGDAKESVSSLVTEFKS</sequence>
<evidence type="ECO:0000256" key="5">
    <source>
        <dbReference type="ARBA" id="ARBA00014581"/>
    </source>
</evidence>
<evidence type="ECO:0000256" key="10">
    <source>
        <dbReference type="ARBA" id="ARBA00022967"/>
    </source>
</evidence>
<dbReference type="EC" id="7.1.1.1" evidence="4"/>
<dbReference type="GO" id="GO:0005886">
    <property type="term" value="C:plasma membrane"/>
    <property type="evidence" value="ECO:0007669"/>
    <property type="project" value="UniProtKB-SubCell"/>
</dbReference>
<dbReference type="Pfam" id="PF02233">
    <property type="entry name" value="PNTB"/>
    <property type="match status" value="1"/>
</dbReference>
<feature type="transmembrane region" description="Helical" evidence="17">
    <location>
        <begin position="91"/>
        <end position="112"/>
    </location>
</feature>
<dbReference type="InterPro" id="IPR029035">
    <property type="entry name" value="DHS-like_NAD/FAD-binding_dom"/>
</dbReference>
<keyword evidence="11 17" id="KW-1133">Transmembrane helix</keyword>
<evidence type="ECO:0000256" key="2">
    <source>
        <dbReference type="ARBA" id="ARBA00004429"/>
    </source>
</evidence>